<keyword evidence="2 6" id="KW-0808">Transferase</keyword>
<reference evidence="9 10" key="1">
    <citation type="submission" date="2020-05" db="EMBL/GenBank/DDBJ databases">
        <title>Compete genome of Limnobacter sp. SAORIC-580.</title>
        <authorList>
            <person name="Song J."/>
            <person name="Cho J.-C."/>
        </authorList>
    </citation>
    <scope>NUCLEOTIDE SEQUENCE [LARGE SCALE GENOMIC DNA]</scope>
    <source>
        <strain evidence="9 10">SAORIC-580</strain>
    </source>
</reference>
<evidence type="ECO:0000256" key="3">
    <source>
        <dbReference type="ARBA" id="ARBA00022832"/>
    </source>
</evidence>
<dbReference type="Proteomes" id="UP000501130">
    <property type="component" value="Chromosome"/>
</dbReference>
<protein>
    <submittedName>
        <fullName evidence="9">Thiolase family protein</fullName>
    </submittedName>
</protein>
<dbReference type="InterPro" id="IPR020617">
    <property type="entry name" value="Thiolase_C"/>
</dbReference>
<dbReference type="InterPro" id="IPR020616">
    <property type="entry name" value="Thiolase_N"/>
</dbReference>
<dbReference type="RefSeq" id="WP_171099837.1">
    <property type="nucleotide sequence ID" value="NZ_CP053084.1"/>
</dbReference>
<dbReference type="PIRSF" id="PIRSF000429">
    <property type="entry name" value="Ac-CoA_Ac_transf"/>
    <property type="match status" value="1"/>
</dbReference>
<dbReference type="Pfam" id="PF02803">
    <property type="entry name" value="Thiolase_C"/>
    <property type="match status" value="1"/>
</dbReference>
<gene>
    <name evidence="9" type="ORF">HKT17_10190</name>
</gene>
<evidence type="ECO:0000256" key="1">
    <source>
        <dbReference type="ARBA" id="ARBA00010982"/>
    </source>
</evidence>
<dbReference type="InterPro" id="IPR016039">
    <property type="entry name" value="Thiolase-like"/>
</dbReference>
<keyword evidence="10" id="KW-1185">Reference proteome</keyword>
<dbReference type="SUPFAM" id="SSF53901">
    <property type="entry name" value="Thiolase-like"/>
    <property type="match status" value="2"/>
</dbReference>
<sequence length="434" mass="46442">MKSIRKAVIVDGVRTPFLDSGGAYSQLMTYELGGKAIAGLVSKTGLDANRVNMVTMGTVLHEIETSNVARESMLSAGLPATIPAYTTSMAGLSASVGFANLCDMIALGRIEVGIAAGVESFSDIPIRYSQKIRRAAMKVRQDSSAKNILKNLASLRPADLKPEMPTGTDFTTRKTMGVCAEQMVRKFKVSREDCDVFTVRSHRLAIEALNRGHFEGTIIPVQVSGIKHPITLDNTPRKDSNIQKLSTMRTIFRKEGVITAAGSSRFTDGSAALLVTSLEAANDLGLQPLAEVVDYQLAAVKSLEEEMLLGPAVSIPVLLARNKLSMADIDVWELHEAFAAQVLVNIACMARSEFAGEYFNGVVPGDLPIDKLNTWGGSLSLGNPFAATGIRLLTTAARRLQVENKRYAVVSSCAGGGLGAAILLENKGGVELRR</sequence>
<evidence type="ECO:0000313" key="9">
    <source>
        <dbReference type="EMBL" id="QJR30050.1"/>
    </source>
</evidence>
<dbReference type="PANTHER" id="PTHR18919:SF153">
    <property type="entry name" value="TRIFUNCTIONAL ENZYME SUBUNIT BETA, MITOCHONDRIAL"/>
    <property type="match status" value="1"/>
</dbReference>
<keyword evidence="4" id="KW-0443">Lipid metabolism</keyword>
<accession>A0ABX6N820</accession>
<comment type="similarity">
    <text evidence="1 6">Belongs to the thiolase-like superfamily. Thiolase family.</text>
</comment>
<evidence type="ECO:0000256" key="4">
    <source>
        <dbReference type="ARBA" id="ARBA00023098"/>
    </source>
</evidence>
<feature type="domain" description="Thiolase N-terminal" evidence="7">
    <location>
        <begin position="8"/>
        <end position="277"/>
    </location>
</feature>
<keyword evidence="3" id="KW-0276">Fatty acid metabolism</keyword>
<dbReference type="NCBIfam" id="TIGR01930">
    <property type="entry name" value="AcCoA-C-Actrans"/>
    <property type="match status" value="1"/>
</dbReference>
<dbReference type="CDD" id="cd00751">
    <property type="entry name" value="thiolase"/>
    <property type="match status" value="1"/>
</dbReference>
<dbReference type="InterPro" id="IPR002155">
    <property type="entry name" value="Thiolase"/>
</dbReference>
<dbReference type="Gene3D" id="3.40.47.10">
    <property type="match status" value="1"/>
</dbReference>
<keyword evidence="5 6" id="KW-0012">Acyltransferase</keyword>
<evidence type="ECO:0000256" key="6">
    <source>
        <dbReference type="RuleBase" id="RU003557"/>
    </source>
</evidence>
<name>A0ABX6N820_9BURK</name>
<evidence type="ECO:0000313" key="10">
    <source>
        <dbReference type="Proteomes" id="UP000501130"/>
    </source>
</evidence>
<evidence type="ECO:0000256" key="5">
    <source>
        <dbReference type="ARBA" id="ARBA00023315"/>
    </source>
</evidence>
<feature type="domain" description="Thiolase C-terminal" evidence="8">
    <location>
        <begin position="287"/>
        <end position="425"/>
    </location>
</feature>
<organism evidence="9 10">
    <name type="scientific">Limnobacter profundi</name>
    <dbReference type="NCBI Taxonomy" id="2732163"/>
    <lineage>
        <taxon>Bacteria</taxon>
        <taxon>Pseudomonadati</taxon>
        <taxon>Pseudomonadota</taxon>
        <taxon>Betaproteobacteria</taxon>
        <taxon>Burkholderiales</taxon>
        <taxon>Burkholderiaceae</taxon>
        <taxon>Limnobacter</taxon>
    </lineage>
</organism>
<dbReference type="PANTHER" id="PTHR18919">
    <property type="entry name" value="ACETYL-COA C-ACYLTRANSFERASE"/>
    <property type="match status" value="1"/>
</dbReference>
<evidence type="ECO:0000259" key="7">
    <source>
        <dbReference type="Pfam" id="PF00108"/>
    </source>
</evidence>
<evidence type="ECO:0000259" key="8">
    <source>
        <dbReference type="Pfam" id="PF02803"/>
    </source>
</evidence>
<dbReference type="EMBL" id="CP053084">
    <property type="protein sequence ID" value="QJR30050.1"/>
    <property type="molecule type" value="Genomic_DNA"/>
</dbReference>
<proteinExistence type="inferred from homology"/>
<dbReference type="Pfam" id="PF00108">
    <property type="entry name" value="Thiolase_N"/>
    <property type="match status" value="1"/>
</dbReference>
<evidence type="ECO:0000256" key="2">
    <source>
        <dbReference type="ARBA" id="ARBA00022679"/>
    </source>
</evidence>